<protein>
    <submittedName>
        <fullName evidence="1">Uncharacterized protein</fullName>
    </submittedName>
</protein>
<reference evidence="2" key="1">
    <citation type="journal article" date="2019" name="Int. J. Syst. Evol. Microbiol.">
        <title>The Global Catalogue of Microorganisms (GCM) 10K type strain sequencing project: providing services to taxonomists for standard genome sequencing and annotation.</title>
        <authorList>
            <consortium name="The Broad Institute Genomics Platform"/>
            <consortium name="The Broad Institute Genome Sequencing Center for Infectious Disease"/>
            <person name="Wu L."/>
            <person name="Ma J."/>
        </authorList>
    </citation>
    <scope>NUCLEOTIDE SEQUENCE [LARGE SCALE GENOMIC DNA]</scope>
    <source>
        <strain evidence="2">CCUG 54781</strain>
    </source>
</reference>
<evidence type="ECO:0000313" key="2">
    <source>
        <dbReference type="Proteomes" id="UP001596550"/>
    </source>
</evidence>
<accession>A0ABW2LVJ3</accession>
<comment type="caution">
    <text evidence="1">The sequence shown here is derived from an EMBL/GenBank/DDBJ whole genome shotgun (WGS) entry which is preliminary data.</text>
</comment>
<dbReference type="EMBL" id="JBHTCR010000001">
    <property type="protein sequence ID" value="MFC7345137.1"/>
    <property type="molecule type" value="Genomic_DNA"/>
</dbReference>
<name>A0ABW2LVJ3_9FLAO</name>
<sequence length="102" mass="12323">MNSIKILKILQEEDDFTEMPNHGMWIEDSSRIFAKEIRDNIFLLFVINNDLQQESVKAMIAKFDSMEKITLKEPKQIMFYLTLQKLEDLHYFEKYMNISQFH</sequence>
<evidence type="ECO:0000313" key="1">
    <source>
        <dbReference type="EMBL" id="MFC7345137.1"/>
    </source>
</evidence>
<dbReference type="RefSeq" id="WP_378171713.1">
    <property type="nucleotide sequence ID" value="NZ_JBHTCR010000001.1"/>
</dbReference>
<keyword evidence="2" id="KW-1185">Reference proteome</keyword>
<dbReference type="Proteomes" id="UP001596550">
    <property type="component" value="Unassembled WGS sequence"/>
</dbReference>
<organism evidence="1 2">
    <name type="scientific">Chryseobacterium zhengzhouense</name>
    <dbReference type="NCBI Taxonomy" id="1636086"/>
    <lineage>
        <taxon>Bacteria</taxon>
        <taxon>Pseudomonadati</taxon>
        <taxon>Bacteroidota</taxon>
        <taxon>Flavobacteriia</taxon>
        <taxon>Flavobacteriales</taxon>
        <taxon>Weeksellaceae</taxon>
        <taxon>Chryseobacterium group</taxon>
        <taxon>Chryseobacterium</taxon>
    </lineage>
</organism>
<gene>
    <name evidence="1" type="ORF">ACFQO9_00220</name>
</gene>
<proteinExistence type="predicted"/>